<gene>
    <name evidence="2" type="ORF">TWF718_010420</name>
</gene>
<dbReference type="Proteomes" id="UP001313282">
    <property type="component" value="Unassembled WGS sequence"/>
</dbReference>
<evidence type="ECO:0000313" key="3">
    <source>
        <dbReference type="Proteomes" id="UP001313282"/>
    </source>
</evidence>
<feature type="region of interest" description="Disordered" evidence="1">
    <location>
        <begin position="223"/>
        <end position="271"/>
    </location>
</feature>
<reference evidence="2 3" key="1">
    <citation type="submission" date="2019-10" db="EMBL/GenBank/DDBJ databases">
        <authorList>
            <person name="Palmer J.M."/>
        </authorList>
    </citation>
    <scope>NUCLEOTIDE SEQUENCE [LARGE SCALE GENOMIC DNA]</scope>
    <source>
        <strain evidence="2 3">TWF718</strain>
    </source>
</reference>
<evidence type="ECO:0000313" key="2">
    <source>
        <dbReference type="EMBL" id="KAK6334979.1"/>
    </source>
</evidence>
<comment type="caution">
    <text evidence="2">The sequence shown here is derived from an EMBL/GenBank/DDBJ whole genome shotgun (WGS) entry which is preliminary data.</text>
</comment>
<evidence type="ECO:0000256" key="1">
    <source>
        <dbReference type="SAM" id="MobiDB-lite"/>
    </source>
</evidence>
<accession>A0AAN8RB24</accession>
<sequence>MSSENKKKGKEPAAKIPEEEFCTDYTMPGVFPTFLEDSIAGRIKFGAFLPLSPTSPGRNLAPPSSIIASPEKSEVGKDIPSVPANSSPTSPAHSSAGSPTPSSSLSSAKKDADHGIETSDWYCPELWSRQKALDQETKASKLIGDFNRIKATLEYYCANDLQYHSKWVRILADHILLVAEAKGQHLNIAVAYHVSQLKASKYRQHLEASLWESECKRAYEEELEKNRQGSLRGKSKVPRTDDASISKGTHPMSKKGSARNSLPEDMAQEKSKDKEINFKLVGPDDFIKTLKMPKATEVEYVESFRQLRGDIFQSLRSPGKPYDPLFFMRKFDDEVDTDLRTVVPFDGQKIQLPAQPPPAEPIENIEAEGVIEDYDLMEIDTPKIPGYLNTNEKCTMQ</sequence>
<keyword evidence="3" id="KW-1185">Reference proteome</keyword>
<protein>
    <submittedName>
        <fullName evidence="2">Uncharacterized protein</fullName>
    </submittedName>
</protein>
<proteinExistence type="predicted"/>
<dbReference type="EMBL" id="JAVHNR010000008">
    <property type="protein sequence ID" value="KAK6334979.1"/>
    <property type="molecule type" value="Genomic_DNA"/>
</dbReference>
<organism evidence="2 3">
    <name type="scientific">Orbilia javanica</name>
    <dbReference type="NCBI Taxonomy" id="47235"/>
    <lineage>
        <taxon>Eukaryota</taxon>
        <taxon>Fungi</taxon>
        <taxon>Dikarya</taxon>
        <taxon>Ascomycota</taxon>
        <taxon>Pezizomycotina</taxon>
        <taxon>Orbiliomycetes</taxon>
        <taxon>Orbiliales</taxon>
        <taxon>Orbiliaceae</taxon>
        <taxon>Orbilia</taxon>
    </lineage>
</organism>
<feature type="compositionally biased region" description="Basic and acidic residues" evidence="1">
    <location>
        <begin position="1"/>
        <end position="18"/>
    </location>
</feature>
<name>A0AAN8RB24_9PEZI</name>
<feature type="region of interest" description="Disordered" evidence="1">
    <location>
        <begin position="52"/>
        <end position="110"/>
    </location>
</feature>
<dbReference type="AlphaFoldDB" id="A0AAN8RB24"/>
<feature type="compositionally biased region" description="Low complexity" evidence="1">
    <location>
        <begin position="83"/>
        <end position="107"/>
    </location>
</feature>
<feature type="region of interest" description="Disordered" evidence="1">
    <location>
        <begin position="1"/>
        <end position="21"/>
    </location>
</feature>